<feature type="binding site" evidence="3">
    <location>
        <position position="64"/>
    </location>
    <ligand>
        <name>substrate</name>
    </ligand>
</feature>
<dbReference type="Gene3D" id="2.160.10.10">
    <property type="entry name" value="Hexapeptide repeat proteins"/>
    <property type="match status" value="1"/>
</dbReference>
<evidence type="ECO:0000259" key="4">
    <source>
        <dbReference type="Pfam" id="PF17836"/>
    </source>
</evidence>
<dbReference type="EMBL" id="CP019352">
    <property type="protein sequence ID" value="APX98892.1"/>
    <property type="molecule type" value="Genomic_DNA"/>
</dbReference>
<feature type="active site" description="Proton acceptor" evidence="2">
    <location>
        <position position="128"/>
    </location>
</feature>
<accession>A0AAC9LJZ5</accession>
<reference evidence="5 6" key="1">
    <citation type="submission" date="2017-01" db="EMBL/GenBank/DDBJ databases">
        <title>Complete genome of Lacinutrix venerupis DOK2-8 isolated from seawater in Dokdo.</title>
        <authorList>
            <person name="Chi W.-J."/>
            <person name="Kim J.H."/>
        </authorList>
    </citation>
    <scope>NUCLEOTIDE SEQUENCE [LARGE SCALE GENOMIC DNA]</scope>
    <source>
        <strain evidence="5 6">DOK2-8</strain>
    </source>
</reference>
<dbReference type="KEGG" id="lvn:BWR22_00750"/>
<dbReference type="SUPFAM" id="SSF51161">
    <property type="entry name" value="Trimeric LpxA-like enzymes"/>
    <property type="match status" value="1"/>
</dbReference>
<name>A0AAC9LJZ5_9FLAO</name>
<comment type="similarity">
    <text evidence="1">Belongs to the transferase hexapeptide repeat family.</text>
</comment>
<dbReference type="InterPro" id="IPR011004">
    <property type="entry name" value="Trimer_LpxA-like_sf"/>
</dbReference>
<dbReference type="InterPro" id="IPR041561">
    <property type="entry name" value="PglD_N"/>
</dbReference>
<dbReference type="AlphaFoldDB" id="A0AAC9LJZ5"/>
<dbReference type="Gene3D" id="3.40.50.20">
    <property type="match status" value="1"/>
</dbReference>
<dbReference type="PANTHER" id="PTHR43300">
    <property type="entry name" value="ACETYLTRANSFERASE"/>
    <property type="match status" value="1"/>
</dbReference>
<organism evidence="5 6">
    <name type="scientific">Lacinutrix venerupis</name>
    <dbReference type="NCBI Taxonomy" id="1486034"/>
    <lineage>
        <taxon>Bacteria</taxon>
        <taxon>Pseudomonadati</taxon>
        <taxon>Bacteroidota</taxon>
        <taxon>Flavobacteriia</taxon>
        <taxon>Flavobacteriales</taxon>
        <taxon>Flavobacteriaceae</taxon>
        <taxon>Lacinutrix</taxon>
    </lineage>
</organism>
<evidence type="ECO:0000313" key="5">
    <source>
        <dbReference type="EMBL" id="APX98892.1"/>
    </source>
</evidence>
<evidence type="ECO:0000313" key="6">
    <source>
        <dbReference type="Proteomes" id="UP000187506"/>
    </source>
</evidence>
<proteinExistence type="inferred from homology"/>
<protein>
    <submittedName>
        <fullName evidence="5">Acetyltransferase</fullName>
    </submittedName>
</protein>
<sequence length="201" mass="21430">MKYLFGASGHAKVVLDVIESKNINIDGVFDDNKKEDCFQGLPFLGKLEPGNKALNQGEFIIAIGNNKIRKEIVNNTKTKYFNAYHNNSFISRFSKIGEGTVVMNNATINSGAIIGSHCIINTASIIEHDCVIEGFSHISPNATLTGNVKVGEGTHIGAGAIVIPNITIGKWCVIGAGAVVIENIPDNSVAVGNPARIIKKV</sequence>
<dbReference type="RefSeq" id="WP_076731537.1">
    <property type="nucleotide sequence ID" value="NZ_CP019352.1"/>
</dbReference>
<feature type="domain" description="PglD N-terminal" evidence="4">
    <location>
        <begin position="4"/>
        <end position="75"/>
    </location>
</feature>
<dbReference type="InterPro" id="IPR001451">
    <property type="entry name" value="Hexapep"/>
</dbReference>
<dbReference type="InterPro" id="IPR020019">
    <property type="entry name" value="AcTrfase_PglD-like"/>
</dbReference>
<dbReference type="Proteomes" id="UP000187506">
    <property type="component" value="Chromosome"/>
</dbReference>
<dbReference type="PANTHER" id="PTHR43300:SF7">
    <property type="entry name" value="UDP-N-ACETYLBACILLOSAMINE N-ACETYLTRANSFERASE"/>
    <property type="match status" value="1"/>
</dbReference>
<dbReference type="CDD" id="cd03360">
    <property type="entry name" value="LbH_AT_putative"/>
    <property type="match status" value="1"/>
</dbReference>
<feature type="binding site" evidence="3">
    <location>
        <begin position="8"/>
        <end position="10"/>
    </location>
    <ligand>
        <name>substrate</name>
    </ligand>
</feature>
<gene>
    <name evidence="5" type="ORF">BWR22_00750</name>
</gene>
<dbReference type="Pfam" id="PF17836">
    <property type="entry name" value="PglD_N"/>
    <property type="match status" value="1"/>
</dbReference>
<evidence type="ECO:0000256" key="1">
    <source>
        <dbReference type="ARBA" id="ARBA00007274"/>
    </source>
</evidence>
<feature type="binding site" evidence="3">
    <location>
        <position position="137"/>
    </location>
    <ligand>
        <name>acetyl-CoA</name>
        <dbReference type="ChEBI" id="CHEBI:57288"/>
    </ligand>
</feature>
<evidence type="ECO:0000256" key="2">
    <source>
        <dbReference type="PIRSR" id="PIRSR620019-1"/>
    </source>
</evidence>
<evidence type="ECO:0000256" key="3">
    <source>
        <dbReference type="PIRSR" id="PIRSR620019-2"/>
    </source>
</evidence>
<keyword evidence="6" id="KW-1185">Reference proteome</keyword>
<dbReference type="NCBIfam" id="TIGR03570">
    <property type="entry name" value="NeuD_NnaD"/>
    <property type="match status" value="1"/>
</dbReference>
<dbReference type="Pfam" id="PF00132">
    <property type="entry name" value="Hexapep"/>
    <property type="match status" value="1"/>
</dbReference>
<dbReference type="InterPro" id="IPR050179">
    <property type="entry name" value="Trans_hexapeptide_repeat"/>
</dbReference>
<feature type="site" description="Increases basicity of active site His" evidence="2">
    <location>
        <position position="129"/>
    </location>
</feature>